<keyword evidence="6 8" id="KW-0472">Membrane</keyword>
<feature type="transmembrane region" description="Helical" evidence="8">
    <location>
        <begin position="596"/>
        <end position="618"/>
    </location>
</feature>
<feature type="compositionally biased region" description="Polar residues" evidence="7">
    <location>
        <begin position="726"/>
        <end position="744"/>
    </location>
</feature>
<comment type="similarity">
    <text evidence="2">Belongs to the resistance-nodulation-cell division (RND) (TC 2.A.6) family. MmpL subfamily.</text>
</comment>
<dbReference type="PROSITE" id="PS50156">
    <property type="entry name" value="SSD"/>
    <property type="match status" value="2"/>
</dbReference>
<feature type="transmembrane region" description="Helical" evidence="8">
    <location>
        <begin position="236"/>
        <end position="258"/>
    </location>
</feature>
<dbReference type="SUPFAM" id="SSF82866">
    <property type="entry name" value="Multidrug efflux transporter AcrB transmembrane domain"/>
    <property type="match status" value="2"/>
</dbReference>
<organism evidence="10 11">
    <name type="scientific">Microbacterium suwonense</name>
    <dbReference type="NCBI Taxonomy" id="683047"/>
    <lineage>
        <taxon>Bacteria</taxon>
        <taxon>Bacillati</taxon>
        <taxon>Actinomycetota</taxon>
        <taxon>Actinomycetes</taxon>
        <taxon>Micrococcales</taxon>
        <taxon>Microbacteriaceae</taxon>
        <taxon>Microbacterium</taxon>
    </lineage>
</organism>
<dbReference type="EMBL" id="AP027728">
    <property type="protein sequence ID" value="BDZ39815.1"/>
    <property type="molecule type" value="Genomic_DNA"/>
</dbReference>
<feature type="transmembrane region" description="Helical" evidence="8">
    <location>
        <begin position="538"/>
        <end position="557"/>
    </location>
</feature>
<evidence type="ECO:0000313" key="11">
    <source>
        <dbReference type="Proteomes" id="UP001321543"/>
    </source>
</evidence>
<dbReference type="InterPro" id="IPR004869">
    <property type="entry name" value="MMPL_dom"/>
</dbReference>
<keyword evidence="11" id="KW-1185">Reference proteome</keyword>
<sequence length="744" mass="77753">MAELRTGRPRHPLSDRLTSRRGAWIWMGAALLVMFVLFGAFGSAKAPAGNAQAPTASESARVAALLDTFPNADRQSVLVVASRDDGAKLTDAEIGELKALLPVLDEHADADSTGPLLSDDGKAAVLVTPIKVGETNTDTAAVITQVRADLAHHAPEGISLQVTGGPAFGADVAASFEGADFTLLLVTILIVAILLIVTYRSPVLWLIPLVVVALADGLAGRLTAAAGSLWNLQFDSGIISVLVFGAGTNYALLLISRYREELRRTEDHRQALSTAWRHTAPAILASNITVVLALLTLVLAVIPGTHGLGISSAIGLLIALAAVLFLLPPLLAVCGRRVFWPFVPHPDQTYRLEQTHRLDQTHRPGESTGPAESPRFGRAWRRIASGVVRRPVVSLLAGVALLAVMAAGLLGTSVGLDQIEKFRVQSESAAGLEVLSGHFPPGEAQPIFVVADSARADDVVAAVQDVDGVVRAHPAGTTEDGALTRIMVTSDYAPSTEQSLNQIAELRDAAHAVPDADAVVGGAVATDLDARAGNQQDLLLIAPLVLGVSFLVLLVLLRSVMAPVLLLVVNLASAVAAIGAGAWLSRVLFGQHALDLQVPLLAFLFLVALGIDYTIFLVHRARAEAAVHGTRAGMVEAVAHTGGVITSAGIVLAAVFAALGVLPLVTLGQLGLIVGVGVVVDTLVVRTVIVPAIFALVGDRIWWPGTPNRPKTGILRKRTPEADAVTTRTPATGAQQRSQGQLTP</sequence>
<feature type="transmembrane region" description="Helical" evidence="8">
    <location>
        <begin position="206"/>
        <end position="230"/>
    </location>
</feature>
<dbReference type="Gene3D" id="1.20.1640.10">
    <property type="entry name" value="Multidrug efflux transporter AcrB transmembrane domain"/>
    <property type="match status" value="2"/>
</dbReference>
<evidence type="ECO:0000313" key="10">
    <source>
        <dbReference type="EMBL" id="BDZ39815.1"/>
    </source>
</evidence>
<evidence type="ECO:0000259" key="9">
    <source>
        <dbReference type="PROSITE" id="PS50156"/>
    </source>
</evidence>
<feature type="transmembrane region" description="Helical" evidence="8">
    <location>
        <begin position="564"/>
        <end position="584"/>
    </location>
</feature>
<dbReference type="PANTHER" id="PTHR33406">
    <property type="entry name" value="MEMBRANE PROTEIN MJ1562-RELATED"/>
    <property type="match status" value="1"/>
</dbReference>
<name>A0ABM8FWB8_9MICO</name>
<evidence type="ECO:0000256" key="4">
    <source>
        <dbReference type="ARBA" id="ARBA00022692"/>
    </source>
</evidence>
<keyword evidence="5 8" id="KW-1133">Transmembrane helix</keyword>
<dbReference type="Proteomes" id="UP001321543">
    <property type="component" value="Chromosome"/>
</dbReference>
<feature type="region of interest" description="Disordered" evidence="7">
    <location>
        <begin position="709"/>
        <end position="744"/>
    </location>
</feature>
<keyword evidence="4 8" id="KW-0812">Transmembrane</keyword>
<accession>A0ABM8FWB8</accession>
<dbReference type="RefSeq" id="WP_286300217.1">
    <property type="nucleotide sequence ID" value="NZ_AP027728.1"/>
</dbReference>
<dbReference type="InterPro" id="IPR050545">
    <property type="entry name" value="Mycobact_MmpL"/>
</dbReference>
<evidence type="ECO:0000256" key="1">
    <source>
        <dbReference type="ARBA" id="ARBA00004651"/>
    </source>
</evidence>
<gene>
    <name evidence="10" type="ORF">GCM10025863_24290</name>
</gene>
<evidence type="ECO:0000256" key="3">
    <source>
        <dbReference type="ARBA" id="ARBA00022475"/>
    </source>
</evidence>
<evidence type="ECO:0000256" key="7">
    <source>
        <dbReference type="SAM" id="MobiDB-lite"/>
    </source>
</evidence>
<evidence type="ECO:0000256" key="5">
    <source>
        <dbReference type="ARBA" id="ARBA00022989"/>
    </source>
</evidence>
<evidence type="ECO:0000256" key="6">
    <source>
        <dbReference type="ARBA" id="ARBA00023136"/>
    </source>
</evidence>
<comment type="subcellular location">
    <subcellularLocation>
        <location evidence="1">Cell membrane</location>
        <topology evidence="1">Multi-pass membrane protein</topology>
    </subcellularLocation>
</comment>
<feature type="transmembrane region" description="Helical" evidence="8">
    <location>
        <begin position="670"/>
        <end position="697"/>
    </location>
</feature>
<feature type="transmembrane region" description="Helical" evidence="8">
    <location>
        <begin position="181"/>
        <end position="199"/>
    </location>
</feature>
<feature type="transmembrane region" description="Helical" evidence="8">
    <location>
        <begin position="279"/>
        <end position="302"/>
    </location>
</feature>
<feature type="transmembrane region" description="Helical" evidence="8">
    <location>
        <begin position="308"/>
        <end position="327"/>
    </location>
</feature>
<keyword evidence="3" id="KW-1003">Cell membrane</keyword>
<evidence type="ECO:0000256" key="8">
    <source>
        <dbReference type="SAM" id="Phobius"/>
    </source>
</evidence>
<reference evidence="11" key="1">
    <citation type="journal article" date="2019" name="Int. J. Syst. Evol. Microbiol.">
        <title>The Global Catalogue of Microorganisms (GCM) 10K type strain sequencing project: providing services to taxonomists for standard genome sequencing and annotation.</title>
        <authorList>
            <consortium name="The Broad Institute Genomics Platform"/>
            <consortium name="The Broad Institute Genome Sequencing Center for Infectious Disease"/>
            <person name="Wu L."/>
            <person name="Ma J."/>
        </authorList>
    </citation>
    <scope>NUCLEOTIDE SEQUENCE [LARGE SCALE GENOMIC DNA]</scope>
    <source>
        <strain evidence="11">NBRC 106310</strain>
    </source>
</reference>
<dbReference type="PANTHER" id="PTHR33406:SF6">
    <property type="entry name" value="MEMBRANE PROTEIN YDGH-RELATED"/>
    <property type="match status" value="1"/>
</dbReference>
<evidence type="ECO:0000256" key="2">
    <source>
        <dbReference type="ARBA" id="ARBA00010157"/>
    </source>
</evidence>
<feature type="transmembrane region" description="Helical" evidence="8">
    <location>
        <begin position="21"/>
        <end position="41"/>
    </location>
</feature>
<feature type="domain" description="SSD" evidence="9">
    <location>
        <begin position="567"/>
        <end position="695"/>
    </location>
</feature>
<proteinExistence type="inferred from homology"/>
<protein>
    <submittedName>
        <fullName evidence="10">Membrane protein</fullName>
    </submittedName>
</protein>
<dbReference type="Pfam" id="PF03176">
    <property type="entry name" value="MMPL"/>
    <property type="match status" value="2"/>
</dbReference>
<feature type="transmembrane region" description="Helical" evidence="8">
    <location>
        <begin position="638"/>
        <end position="664"/>
    </location>
</feature>
<feature type="domain" description="SSD" evidence="9">
    <location>
        <begin position="238"/>
        <end position="333"/>
    </location>
</feature>
<dbReference type="InterPro" id="IPR000731">
    <property type="entry name" value="SSD"/>
</dbReference>
<feature type="transmembrane region" description="Helical" evidence="8">
    <location>
        <begin position="392"/>
        <end position="416"/>
    </location>
</feature>